<keyword evidence="1" id="KW-0472">Membrane</keyword>
<keyword evidence="1" id="KW-0812">Transmembrane</keyword>
<dbReference type="Proteomes" id="UP001500547">
    <property type="component" value="Unassembled WGS sequence"/>
</dbReference>
<feature type="transmembrane region" description="Helical" evidence="1">
    <location>
        <begin position="22"/>
        <end position="42"/>
    </location>
</feature>
<keyword evidence="1" id="KW-1133">Transmembrane helix</keyword>
<protein>
    <submittedName>
        <fullName evidence="2">Uncharacterized protein</fullName>
    </submittedName>
</protein>
<evidence type="ECO:0000313" key="2">
    <source>
        <dbReference type="EMBL" id="GAA5165597.1"/>
    </source>
</evidence>
<proteinExistence type="predicted"/>
<dbReference type="EMBL" id="BAABLD010000008">
    <property type="protein sequence ID" value="GAA5165597.1"/>
    <property type="molecule type" value="Genomic_DNA"/>
</dbReference>
<gene>
    <name evidence="2" type="ORF">GCM10025770_21390</name>
</gene>
<keyword evidence="3" id="KW-1185">Reference proteome</keyword>
<name>A0ABP9QQA7_9RHOO</name>
<evidence type="ECO:0000256" key="1">
    <source>
        <dbReference type="SAM" id="Phobius"/>
    </source>
</evidence>
<organism evidence="2 3">
    <name type="scientific">Viridibacterium curvum</name>
    <dbReference type="NCBI Taxonomy" id="1101404"/>
    <lineage>
        <taxon>Bacteria</taxon>
        <taxon>Pseudomonadati</taxon>
        <taxon>Pseudomonadota</taxon>
        <taxon>Betaproteobacteria</taxon>
        <taxon>Rhodocyclales</taxon>
        <taxon>Rhodocyclaceae</taxon>
        <taxon>Viridibacterium</taxon>
    </lineage>
</organism>
<evidence type="ECO:0000313" key="3">
    <source>
        <dbReference type="Proteomes" id="UP001500547"/>
    </source>
</evidence>
<reference evidence="3" key="1">
    <citation type="journal article" date="2019" name="Int. J. Syst. Evol. Microbiol.">
        <title>The Global Catalogue of Microorganisms (GCM) 10K type strain sequencing project: providing services to taxonomists for standard genome sequencing and annotation.</title>
        <authorList>
            <consortium name="The Broad Institute Genomics Platform"/>
            <consortium name="The Broad Institute Genome Sequencing Center for Infectious Disease"/>
            <person name="Wu L."/>
            <person name="Ma J."/>
        </authorList>
    </citation>
    <scope>NUCLEOTIDE SEQUENCE [LARGE SCALE GENOMIC DNA]</scope>
    <source>
        <strain evidence="3">JCM 18715</strain>
    </source>
</reference>
<dbReference type="RefSeq" id="WP_345532936.1">
    <property type="nucleotide sequence ID" value="NZ_BAABLD010000008.1"/>
</dbReference>
<sequence length="112" mass="12957">MTSLYFTNFPSLRQRHFSHGCALMRIVLCIVLSFAVSACQLMPARRYLSLSEAQRLQDRKPDYSRLVAEIGEPDECWMEQPFRACRWGDKERNLSVRFLGELFMFGASSGLN</sequence>
<comment type="caution">
    <text evidence="2">The sequence shown here is derived from an EMBL/GenBank/DDBJ whole genome shotgun (WGS) entry which is preliminary data.</text>
</comment>
<accession>A0ABP9QQA7</accession>